<dbReference type="EMBL" id="JQDR03010098">
    <property type="protein sequence ID" value="KAA0194716.1"/>
    <property type="molecule type" value="Genomic_DNA"/>
</dbReference>
<reference evidence="1" key="3">
    <citation type="submission" date="2019-06" db="EMBL/GenBank/DDBJ databases">
        <authorList>
            <person name="Poynton C."/>
            <person name="Hasenbein S."/>
            <person name="Benoit J.B."/>
            <person name="Sepulveda M.S."/>
            <person name="Poelchau M.F."/>
            <person name="Murali S.C."/>
            <person name="Chen S."/>
            <person name="Glastad K.M."/>
            <person name="Werren J.H."/>
            <person name="Vineis J.H."/>
            <person name="Bowen J.L."/>
            <person name="Friedrich M."/>
            <person name="Jones J."/>
            <person name="Robertson H.M."/>
            <person name="Feyereisen R."/>
            <person name="Mechler-Hickson A."/>
            <person name="Mathers N."/>
            <person name="Lee C.E."/>
            <person name="Colbourne J.K."/>
            <person name="Biales A."/>
            <person name="Johnston J.S."/>
            <person name="Wellborn G.A."/>
            <person name="Rosendale A.J."/>
            <person name="Cridge A.G."/>
            <person name="Munoz-Torres M.C."/>
            <person name="Bain P.A."/>
            <person name="Manny A.R."/>
            <person name="Major K.M."/>
            <person name="Lambert F.N."/>
            <person name="Vulpe C.D."/>
            <person name="Tuck P."/>
            <person name="Blalock B.J."/>
            <person name="Lin Y.-Y."/>
            <person name="Smith M.E."/>
            <person name="Ochoa-Acuna H."/>
            <person name="Chen M.-J.M."/>
            <person name="Childers C.P."/>
            <person name="Qu J."/>
            <person name="Dugan S."/>
            <person name="Lee S.L."/>
            <person name="Chao H."/>
            <person name="Dinh H."/>
            <person name="Han Y."/>
            <person name="Doddapaneni H."/>
            <person name="Worley K.C."/>
            <person name="Muzny D.M."/>
            <person name="Gibbs R.A."/>
            <person name="Richards S."/>
        </authorList>
    </citation>
    <scope>NUCLEOTIDE SEQUENCE</scope>
    <source>
        <strain evidence="1">HAZT.00-mixed</strain>
        <tissue evidence="1">Whole organism</tissue>
    </source>
</reference>
<sequence length="231" mass="25842">MTMSANYMIMSTKYMIMSPKYMTISANYMIMLTFYMTMSANYMIMSTKYMIMSPKYMTISATYMIMLASYMMMACRVRRQLSDVVHKTRRKSCNCDGKSGRGRCSCPHTASLRARFEAVNPKGAALDAPSSAASLRDNAAIVHFEQSTATDFWAEDQTDDEIPLIGAIPLFGSVRWLEKNAATLVPTSDPFDDRAKAKLAKNLSSKSTESFLCEEELEMLPSSATKISILT</sequence>
<gene>
    <name evidence="1" type="ORF">HAZT_HAZT001934</name>
</gene>
<protein>
    <submittedName>
        <fullName evidence="1">Uncharacterized protein</fullName>
    </submittedName>
</protein>
<reference evidence="1" key="1">
    <citation type="submission" date="2014-08" db="EMBL/GenBank/DDBJ databases">
        <authorList>
            <person name="Murali S."/>
            <person name="Richards S."/>
            <person name="Bandaranaike D."/>
            <person name="Bellair M."/>
            <person name="Blankenburg K."/>
            <person name="Chao H."/>
            <person name="Dinh H."/>
            <person name="Doddapaneni H."/>
            <person name="Dugan-Rocha S."/>
            <person name="Elkadiri S."/>
            <person name="Gnanaolivu R."/>
            <person name="Hughes D."/>
            <person name="Lee S."/>
            <person name="Li M."/>
            <person name="Ming W."/>
            <person name="Munidasa M."/>
            <person name="Muniz J."/>
            <person name="Nguyen L."/>
            <person name="Osuji N."/>
            <person name="Pu L.-L."/>
            <person name="Puazo M."/>
            <person name="Skinner E."/>
            <person name="Qu C."/>
            <person name="Quiroz J."/>
            <person name="Raj R."/>
            <person name="Weissenberger G."/>
            <person name="Xin Y."/>
            <person name="Zou X."/>
            <person name="Han Y."/>
            <person name="Worley K."/>
            <person name="Muzny D."/>
            <person name="Gibbs R."/>
        </authorList>
    </citation>
    <scope>NUCLEOTIDE SEQUENCE</scope>
    <source>
        <strain evidence="1">HAZT.00-mixed</strain>
        <tissue evidence="1">Whole organism</tissue>
    </source>
</reference>
<proteinExistence type="predicted"/>
<name>A0A6A0H0A6_HYAAZ</name>
<accession>A0A6A0H0A6</accession>
<comment type="caution">
    <text evidence="1">The sequence shown here is derived from an EMBL/GenBank/DDBJ whole genome shotgun (WGS) entry which is preliminary data.</text>
</comment>
<dbReference type="Proteomes" id="UP000711488">
    <property type="component" value="Unassembled WGS sequence"/>
</dbReference>
<evidence type="ECO:0000313" key="1">
    <source>
        <dbReference type="EMBL" id="KAA0194716.1"/>
    </source>
</evidence>
<dbReference type="AlphaFoldDB" id="A0A6A0H0A6"/>
<organism evidence="1">
    <name type="scientific">Hyalella azteca</name>
    <name type="common">Amphipod</name>
    <dbReference type="NCBI Taxonomy" id="294128"/>
    <lineage>
        <taxon>Eukaryota</taxon>
        <taxon>Metazoa</taxon>
        <taxon>Ecdysozoa</taxon>
        <taxon>Arthropoda</taxon>
        <taxon>Crustacea</taxon>
        <taxon>Multicrustacea</taxon>
        <taxon>Malacostraca</taxon>
        <taxon>Eumalacostraca</taxon>
        <taxon>Peracarida</taxon>
        <taxon>Amphipoda</taxon>
        <taxon>Senticaudata</taxon>
        <taxon>Talitrida</taxon>
        <taxon>Talitroidea</taxon>
        <taxon>Hyalellidae</taxon>
        <taxon>Hyalella</taxon>
    </lineage>
</organism>
<reference evidence="1" key="2">
    <citation type="journal article" date="2018" name="Environ. Sci. Technol.">
        <title>The Toxicogenome of Hyalella azteca: A Model for Sediment Ecotoxicology and Evolutionary Toxicology.</title>
        <authorList>
            <person name="Poynton H.C."/>
            <person name="Hasenbein S."/>
            <person name="Benoit J.B."/>
            <person name="Sepulveda M.S."/>
            <person name="Poelchau M.F."/>
            <person name="Hughes D.S.T."/>
            <person name="Murali S.C."/>
            <person name="Chen S."/>
            <person name="Glastad K.M."/>
            <person name="Goodisman M.A.D."/>
            <person name="Werren J.H."/>
            <person name="Vineis J.H."/>
            <person name="Bowen J.L."/>
            <person name="Friedrich M."/>
            <person name="Jones J."/>
            <person name="Robertson H.M."/>
            <person name="Feyereisen R."/>
            <person name="Mechler-Hickson A."/>
            <person name="Mathers N."/>
            <person name="Lee C.E."/>
            <person name="Colbourne J.K."/>
            <person name="Biales A."/>
            <person name="Johnston J.S."/>
            <person name="Wellborn G.A."/>
            <person name="Rosendale A.J."/>
            <person name="Cridge A.G."/>
            <person name="Munoz-Torres M.C."/>
            <person name="Bain P.A."/>
            <person name="Manny A.R."/>
            <person name="Major K.M."/>
            <person name="Lambert F.N."/>
            <person name="Vulpe C.D."/>
            <person name="Tuck P."/>
            <person name="Blalock B.J."/>
            <person name="Lin Y.Y."/>
            <person name="Smith M.E."/>
            <person name="Ochoa-Acuna H."/>
            <person name="Chen M.M."/>
            <person name="Childers C.P."/>
            <person name="Qu J."/>
            <person name="Dugan S."/>
            <person name="Lee S.L."/>
            <person name="Chao H."/>
            <person name="Dinh H."/>
            <person name="Han Y."/>
            <person name="Doddapaneni H."/>
            <person name="Worley K.C."/>
            <person name="Muzny D.M."/>
            <person name="Gibbs R.A."/>
            <person name="Richards S."/>
        </authorList>
    </citation>
    <scope>NUCLEOTIDE SEQUENCE</scope>
    <source>
        <strain evidence="1">HAZT.00-mixed</strain>
        <tissue evidence="1">Whole organism</tissue>
    </source>
</reference>